<dbReference type="HOGENOM" id="CLU_1085947_0_0_1"/>
<organism evidence="2 3">
    <name type="scientific">Dactylellina haptotyla (strain CBS 200.50)</name>
    <name type="common">Nematode-trapping fungus</name>
    <name type="synonym">Monacrosporium haptotylum</name>
    <dbReference type="NCBI Taxonomy" id="1284197"/>
    <lineage>
        <taxon>Eukaryota</taxon>
        <taxon>Fungi</taxon>
        <taxon>Dikarya</taxon>
        <taxon>Ascomycota</taxon>
        <taxon>Pezizomycotina</taxon>
        <taxon>Orbiliomycetes</taxon>
        <taxon>Orbiliales</taxon>
        <taxon>Orbiliaceae</taxon>
        <taxon>Dactylellina</taxon>
    </lineage>
</organism>
<dbReference type="AlphaFoldDB" id="S8C0I3"/>
<dbReference type="EMBL" id="AQGS01000256">
    <property type="protein sequence ID" value="EPS41117.1"/>
    <property type="molecule type" value="Genomic_DNA"/>
</dbReference>
<gene>
    <name evidence="2" type="ORF">H072_4969</name>
</gene>
<feature type="region of interest" description="Disordered" evidence="1">
    <location>
        <begin position="86"/>
        <end position="112"/>
    </location>
</feature>
<name>S8C0I3_DACHA</name>
<protein>
    <submittedName>
        <fullName evidence="2">Uncharacterized protein</fullName>
    </submittedName>
</protein>
<comment type="caution">
    <text evidence="2">The sequence shown here is derived from an EMBL/GenBank/DDBJ whole genome shotgun (WGS) entry which is preliminary data.</text>
</comment>
<accession>S8C0I3</accession>
<feature type="region of interest" description="Disordered" evidence="1">
    <location>
        <begin position="1"/>
        <end position="20"/>
    </location>
</feature>
<feature type="compositionally biased region" description="Gly residues" evidence="1">
    <location>
        <begin position="94"/>
        <end position="105"/>
    </location>
</feature>
<reference evidence="3" key="2">
    <citation type="submission" date="2013-04" db="EMBL/GenBank/DDBJ databases">
        <title>Genomic mechanisms accounting for the adaptation to parasitism in nematode-trapping fungi.</title>
        <authorList>
            <person name="Ahren D.G."/>
        </authorList>
    </citation>
    <scope>NUCLEOTIDE SEQUENCE [LARGE SCALE GENOMIC DNA]</scope>
    <source>
        <strain evidence="3">CBS 200.50</strain>
    </source>
</reference>
<evidence type="ECO:0000313" key="3">
    <source>
        <dbReference type="Proteomes" id="UP000015100"/>
    </source>
</evidence>
<evidence type="ECO:0000313" key="2">
    <source>
        <dbReference type="EMBL" id="EPS41117.1"/>
    </source>
</evidence>
<reference evidence="2 3" key="1">
    <citation type="journal article" date="2013" name="PLoS Genet.">
        <title>Genomic mechanisms accounting for the adaptation to parasitism in nematode-trapping fungi.</title>
        <authorList>
            <person name="Meerupati T."/>
            <person name="Andersson K.M."/>
            <person name="Friman E."/>
            <person name="Kumar D."/>
            <person name="Tunlid A."/>
            <person name="Ahren D."/>
        </authorList>
    </citation>
    <scope>NUCLEOTIDE SEQUENCE [LARGE SCALE GENOMIC DNA]</scope>
    <source>
        <strain evidence="2 3">CBS 200.50</strain>
    </source>
</reference>
<evidence type="ECO:0000256" key="1">
    <source>
        <dbReference type="SAM" id="MobiDB-lite"/>
    </source>
</evidence>
<proteinExistence type="predicted"/>
<sequence>MEMSGDGQTNVSCKTSASRTSPQMMLLSLQRDSNLTWNSPRLLFLKITGNEEPATTPIEIAKTLTRLPYNIRELMLNVITTQSNVNSDRDHGELGGGDGELGGGQNHDKHTDSNGINRSKLFDIAPYALILGVILQLGIATARWIDFFKSQEVTIPATLSLASSTITDCMLFLTLLAIGKCVGDFALSQNSLEAIVISIGSISGSSRGSGSSIASSTTSSIRRRTAIPEPMERFLRGEDYCFESDLGIIAGLQILD</sequence>
<dbReference type="Proteomes" id="UP000015100">
    <property type="component" value="Unassembled WGS sequence"/>
</dbReference>
<keyword evidence="3" id="KW-1185">Reference proteome</keyword>